<name>A0A7W8QLX1_9ACTN</name>
<dbReference type="EMBL" id="JACHDB010000001">
    <property type="protein sequence ID" value="MBB5431856.1"/>
    <property type="molecule type" value="Genomic_DNA"/>
</dbReference>
<feature type="transmembrane region" description="Helical" evidence="1">
    <location>
        <begin position="54"/>
        <end position="72"/>
    </location>
</feature>
<feature type="transmembrane region" description="Helical" evidence="1">
    <location>
        <begin position="141"/>
        <end position="162"/>
    </location>
</feature>
<dbReference type="AlphaFoldDB" id="A0A7W8QLX1"/>
<evidence type="ECO:0000313" key="2">
    <source>
        <dbReference type="EMBL" id="MBB5431856.1"/>
    </source>
</evidence>
<accession>A0A7W8QLX1</accession>
<proteinExistence type="predicted"/>
<comment type="caution">
    <text evidence="2">The sequence shown here is derived from an EMBL/GenBank/DDBJ whole genome shotgun (WGS) entry which is preliminary data.</text>
</comment>
<protein>
    <submittedName>
        <fullName evidence="2">Uncharacterized protein</fullName>
    </submittedName>
</protein>
<evidence type="ECO:0000313" key="3">
    <source>
        <dbReference type="Proteomes" id="UP000572635"/>
    </source>
</evidence>
<dbReference type="RefSeq" id="WP_184391508.1">
    <property type="nucleotide sequence ID" value="NZ_BAAAJD010000032.1"/>
</dbReference>
<evidence type="ECO:0000256" key="1">
    <source>
        <dbReference type="SAM" id="Phobius"/>
    </source>
</evidence>
<keyword evidence="1" id="KW-1133">Transmembrane helix</keyword>
<sequence>MRTSSGKPAAGPRDLRISDAAAAALVHAPLASAAVLAWFTAVHSGYPAPMAENLLLALPAAGAAAFASGAGLKRRGAPAPYRLGALVGCAAMFCTAFGLQAGVRFVGGEWLLYLAFPVLPVFAALAAGACPPRGRLRSSPAWTSGAAWAAAAVMLLVVDGGMRYTEARQERRAAAAALGEYGTVAVLDAPGWRLAHAYDGSVFPELVYRDLLGRTVLLGSTPEPLPEEGAGEGEPTADVLAPGKCGTEPGEPREEGCEVRSGMLVVEMAGAPVDRYLGDDTDRWPSGWTEVRTESAGGRYVRLRSDSPGVDLVELAGAIREAADPRAVVAEASCLLRCPVWRNHHP</sequence>
<feature type="transmembrane region" description="Helical" evidence="1">
    <location>
        <begin position="20"/>
        <end position="42"/>
    </location>
</feature>
<feature type="transmembrane region" description="Helical" evidence="1">
    <location>
        <begin position="110"/>
        <end position="129"/>
    </location>
</feature>
<organism evidence="2 3">
    <name type="scientific">Nocardiopsis composta</name>
    <dbReference type="NCBI Taxonomy" id="157465"/>
    <lineage>
        <taxon>Bacteria</taxon>
        <taxon>Bacillati</taxon>
        <taxon>Actinomycetota</taxon>
        <taxon>Actinomycetes</taxon>
        <taxon>Streptosporangiales</taxon>
        <taxon>Nocardiopsidaceae</taxon>
        <taxon>Nocardiopsis</taxon>
    </lineage>
</organism>
<reference evidence="2 3" key="1">
    <citation type="submission" date="2020-08" db="EMBL/GenBank/DDBJ databases">
        <title>Sequencing the genomes of 1000 actinobacteria strains.</title>
        <authorList>
            <person name="Klenk H.-P."/>
        </authorList>
    </citation>
    <scope>NUCLEOTIDE SEQUENCE [LARGE SCALE GENOMIC DNA]</scope>
    <source>
        <strain evidence="2 3">DSM 44551</strain>
    </source>
</reference>
<feature type="transmembrane region" description="Helical" evidence="1">
    <location>
        <begin position="84"/>
        <end position="103"/>
    </location>
</feature>
<keyword evidence="3" id="KW-1185">Reference proteome</keyword>
<dbReference type="Proteomes" id="UP000572635">
    <property type="component" value="Unassembled WGS sequence"/>
</dbReference>
<gene>
    <name evidence="2" type="ORF">HDA36_001940</name>
</gene>
<keyword evidence="1" id="KW-0472">Membrane</keyword>
<keyword evidence="1" id="KW-0812">Transmembrane</keyword>